<organism evidence="1 2">
    <name type="scientific">Hypsibius exemplaris</name>
    <name type="common">Freshwater tardigrade</name>
    <dbReference type="NCBI Taxonomy" id="2072580"/>
    <lineage>
        <taxon>Eukaryota</taxon>
        <taxon>Metazoa</taxon>
        <taxon>Ecdysozoa</taxon>
        <taxon>Tardigrada</taxon>
        <taxon>Eutardigrada</taxon>
        <taxon>Parachela</taxon>
        <taxon>Hypsibioidea</taxon>
        <taxon>Hypsibiidae</taxon>
        <taxon>Hypsibius</taxon>
    </lineage>
</organism>
<gene>
    <name evidence="1" type="ORF">BV898_13903</name>
</gene>
<evidence type="ECO:0000313" key="2">
    <source>
        <dbReference type="Proteomes" id="UP000192578"/>
    </source>
</evidence>
<evidence type="ECO:0000313" key="1">
    <source>
        <dbReference type="EMBL" id="OQV11777.1"/>
    </source>
</evidence>
<dbReference type="AlphaFoldDB" id="A0A1W0W992"/>
<sequence length="157" mass="16545">MNVSKSKNGTFAFDPYCVVQYNASALRKGAGVVIAHLFIVQTVNCCSDPTTAIARVAAASVADGPMTADSAGYRCTAILTVPPAFGLLAGTKMTVLGTCAFVNRSAAFFRLVCPYNAYCPLALVALACRGHHWANHLQGRPFLNASIPARNRCGSCQ</sequence>
<keyword evidence="2" id="KW-1185">Reference proteome</keyword>
<proteinExistence type="predicted"/>
<protein>
    <submittedName>
        <fullName evidence="1">Uncharacterized protein</fullName>
    </submittedName>
</protein>
<name>A0A1W0W992_HYPEX</name>
<dbReference type="Proteomes" id="UP000192578">
    <property type="component" value="Unassembled WGS sequence"/>
</dbReference>
<dbReference type="EMBL" id="MTYJ01000161">
    <property type="protein sequence ID" value="OQV11777.1"/>
    <property type="molecule type" value="Genomic_DNA"/>
</dbReference>
<comment type="caution">
    <text evidence="1">The sequence shown here is derived from an EMBL/GenBank/DDBJ whole genome shotgun (WGS) entry which is preliminary data.</text>
</comment>
<accession>A0A1W0W992</accession>
<reference evidence="2" key="1">
    <citation type="submission" date="2017-01" db="EMBL/GenBank/DDBJ databases">
        <title>Comparative genomics of anhydrobiosis in the tardigrade Hypsibius dujardini.</title>
        <authorList>
            <person name="Yoshida Y."/>
            <person name="Koutsovoulos G."/>
            <person name="Laetsch D."/>
            <person name="Stevens L."/>
            <person name="Kumar S."/>
            <person name="Horikawa D."/>
            <person name="Ishino K."/>
            <person name="Komine S."/>
            <person name="Tomita M."/>
            <person name="Blaxter M."/>
            <person name="Arakawa K."/>
        </authorList>
    </citation>
    <scope>NUCLEOTIDE SEQUENCE [LARGE SCALE GENOMIC DNA]</scope>
    <source>
        <strain evidence="2">Z151</strain>
    </source>
</reference>